<evidence type="ECO:0000256" key="1">
    <source>
        <dbReference type="SAM" id="MobiDB-lite"/>
    </source>
</evidence>
<proteinExistence type="predicted"/>
<protein>
    <submittedName>
        <fullName evidence="2">Uncharacterized protein</fullName>
    </submittedName>
</protein>
<feature type="region of interest" description="Disordered" evidence="1">
    <location>
        <begin position="240"/>
        <end position="263"/>
    </location>
</feature>
<dbReference type="Proteomes" id="UP000760494">
    <property type="component" value="Unassembled WGS sequence"/>
</dbReference>
<name>A0A9Q9RY04_FUSFU</name>
<sequence length="263" mass="29596">MTGYHWLSKVSSISVAPHQCSEYDGFNLHNGASYGHGPPLLVRPLKVRAIEWRNIISISNFFLSFLVRSERTDKETRPLKIGPVDSRWMTDTAPEAVNQSLGLSAWPGNFRRAWHNVEMIWKRGKPLAFRAGRNGKIIPRLSGVCLRTINLKGWSSSRTRSLWAVISLDLGISKGEQAELIGLNGHVKRGNTHVDISSPNYYYSMARHTPTNRHFQSVLPPFLCLGSQGGDTEMWKLASQGPAPKRRRQQIPRALPIHGLELE</sequence>
<evidence type="ECO:0000313" key="3">
    <source>
        <dbReference type="Proteomes" id="UP000760494"/>
    </source>
</evidence>
<accession>A0A9Q9RY04</accession>
<reference evidence="2" key="1">
    <citation type="submission" date="2019-05" db="EMBL/GenBank/DDBJ databases">
        <authorList>
            <person name="Piombo E."/>
        </authorList>
    </citation>
    <scope>NUCLEOTIDE SEQUENCE</scope>
    <source>
        <strain evidence="2">C2S</strain>
    </source>
</reference>
<comment type="caution">
    <text evidence="2">The sequence shown here is derived from an EMBL/GenBank/DDBJ whole genome shotgun (WGS) entry which is preliminary data.</text>
</comment>
<dbReference type="AlphaFoldDB" id="A0A9Q9RY04"/>
<evidence type="ECO:0000313" key="2">
    <source>
        <dbReference type="EMBL" id="VTT78700.1"/>
    </source>
</evidence>
<organism evidence="2 3">
    <name type="scientific">Fusarium fujikuroi</name>
    <name type="common">Bakanae and foot rot disease fungus</name>
    <name type="synonym">Gibberella fujikuroi</name>
    <dbReference type="NCBI Taxonomy" id="5127"/>
    <lineage>
        <taxon>Eukaryota</taxon>
        <taxon>Fungi</taxon>
        <taxon>Dikarya</taxon>
        <taxon>Ascomycota</taxon>
        <taxon>Pezizomycotina</taxon>
        <taxon>Sordariomycetes</taxon>
        <taxon>Hypocreomycetidae</taxon>
        <taxon>Hypocreales</taxon>
        <taxon>Nectriaceae</taxon>
        <taxon>Fusarium</taxon>
        <taxon>Fusarium fujikuroi species complex</taxon>
    </lineage>
</organism>
<gene>
    <name evidence="2" type="ORF">C2S_11195</name>
</gene>
<dbReference type="EMBL" id="CABFJX010000394">
    <property type="protein sequence ID" value="VTT78700.1"/>
    <property type="molecule type" value="Genomic_DNA"/>
</dbReference>